<feature type="region of interest" description="Disordered" evidence="1">
    <location>
        <begin position="51"/>
        <end position="100"/>
    </location>
</feature>
<sequence length="100" mass="10883">MQPESGPTPPEGTAGEDGQDQVGPLRWSIRRAIDLLDEGIDRMGQQLARSAGLWDDSPAEMKLPSDLPEKPLRGRRDPVDGHSPPMEYEANNLPGGPEMP</sequence>
<evidence type="ECO:0000256" key="1">
    <source>
        <dbReference type="SAM" id="MobiDB-lite"/>
    </source>
</evidence>
<evidence type="ECO:0000313" key="3">
    <source>
        <dbReference type="Proteomes" id="UP000755585"/>
    </source>
</evidence>
<comment type="caution">
    <text evidence="2">The sequence shown here is derived from an EMBL/GenBank/DDBJ whole genome shotgun (WGS) entry which is preliminary data.</text>
</comment>
<gene>
    <name evidence="2" type="ORF">JOF29_006039</name>
</gene>
<feature type="region of interest" description="Disordered" evidence="1">
    <location>
        <begin position="1"/>
        <end position="26"/>
    </location>
</feature>
<dbReference type="EMBL" id="JAGINT010000002">
    <property type="protein sequence ID" value="MBP2354929.1"/>
    <property type="molecule type" value="Genomic_DNA"/>
</dbReference>
<organism evidence="2 3">
    <name type="scientific">Kribbella aluminosa</name>
    <dbReference type="NCBI Taxonomy" id="416017"/>
    <lineage>
        <taxon>Bacteria</taxon>
        <taxon>Bacillati</taxon>
        <taxon>Actinomycetota</taxon>
        <taxon>Actinomycetes</taxon>
        <taxon>Propionibacteriales</taxon>
        <taxon>Kribbellaceae</taxon>
        <taxon>Kribbella</taxon>
    </lineage>
</organism>
<feature type="compositionally biased region" description="Basic and acidic residues" evidence="1">
    <location>
        <begin position="67"/>
        <end position="80"/>
    </location>
</feature>
<reference evidence="2 3" key="1">
    <citation type="submission" date="2021-03" db="EMBL/GenBank/DDBJ databases">
        <title>Sequencing the genomes of 1000 actinobacteria strains.</title>
        <authorList>
            <person name="Klenk H.-P."/>
        </authorList>
    </citation>
    <scope>NUCLEOTIDE SEQUENCE [LARGE SCALE GENOMIC DNA]</scope>
    <source>
        <strain evidence="2 3">DSM 18824</strain>
    </source>
</reference>
<dbReference type="Proteomes" id="UP000755585">
    <property type="component" value="Unassembled WGS sequence"/>
</dbReference>
<keyword evidence="3" id="KW-1185">Reference proteome</keyword>
<feature type="compositionally biased region" description="Pro residues" evidence="1">
    <location>
        <begin position="1"/>
        <end position="10"/>
    </location>
</feature>
<proteinExistence type="predicted"/>
<evidence type="ECO:0000313" key="2">
    <source>
        <dbReference type="EMBL" id="MBP2354929.1"/>
    </source>
</evidence>
<name>A0ABS4UTF7_9ACTN</name>
<accession>A0ABS4UTF7</accession>
<protein>
    <submittedName>
        <fullName evidence="2">Uncharacterized protein</fullName>
    </submittedName>
</protein>